<dbReference type="Pfam" id="PF07690">
    <property type="entry name" value="MFS_1"/>
    <property type="match status" value="1"/>
</dbReference>
<keyword evidence="9" id="KW-0812">Transmembrane</keyword>
<feature type="transmembrane region" description="Helical" evidence="9">
    <location>
        <begin position="376"/>
        <end position="396"/>
    </location>
</feature>
<dbReference type="Pfam" id="PF06325">
    <property type="entry name" value="PrmA"/>
    <property type="match status" value="1"/>
</dbReference>
<evidence type="ECO:0000313" key="12">
    <source>
        <dbReference type="EMBL" id="QWU86452.1"/>
    </source>
</evidence>
<feature type="transmembrane region" description="Helical" evidence="9">
    <location>
        <begin position="223"/>
        <end position="245"/>
    </location>
</feature>
<dbReference type="PROSITE" id="PS51678">
    <property type="entry name" value="SAM_MT_PRMT"/>
    <property type="match status" value="1"/>
</dbReference>
<dbReference type="Pfam" id="PF01641">
    <property type="entry name" value="SelR"/>
    <property type="match status" value="1"/>
</dbReference>
<dbReference type="InterPro" id="IPR011057">
    <property type="entry name" value="Mss4-like_sf"/>
</dbReference>
<feature type="transmembrane region" description="Helical" evidence="9">
    <location>
        <begin position="191"/>
        <end position="211"/>
    </location>
</feature>
<dbReference type="EMBL" id="CP076661">
    <property type="protein sequence ID" value="QWU86452.1"/>
    <property type="molecule type" value="Genomic_DNA"/>
</dbReference>
<name>A0ABX8I0N4_9ASCO</name>
<keyword evidence="9" id="KW-1133">Transmembrane helix</keyword>
<feature type="compositionally biased region" description="Basic and acidic residues" evidence="8">
    <location>
        <begin position="20"/>
        <end position="29"/>
    </location>
</feature>
<dbReference type="InterPro" id="IPR011701">
    <property type="entry name" value="MFS"/>
</dbReference>
<feature type="transmembrane region" description="Helical" evidence="9">
    <location>
        <begin position="435"/>
        <end position="460"/>
    </location>
</feature>
<keyword evidence="9" id="KW-0472">Membrane</keyword>
<feature type="transmembrane region" description="Helical" evidence="9">
    <location>
        <begin position="161"/>
        <end position="179"/>
    </location>
</feature>
<dbReference type="InterPro" id="IPR055135">
    <property type="entry name" value="PRMT_dom"/>
</dbReference>
<keyword evidence="4 7" id="KW-0808">Transferase</keyword>
<evidence type="ECO:0000313" key="13">
    <source>
        <dbReference type="Proteomes" id="UP000825434"/>
    </source>
</evidence>
<dbReference type="InterPro" id="IPR036259">
    <property type="entry name" value="MFS_trans_sf"/>
</dbReference>
<dbReference type="Pfam" id="PF22528">
    <property type="entry name" value="PRMT_C"/>
    <property type="match status" value="1"/>
</dbReference>
<feature type="transmembrane region" description="Helical" evidence="9">
    <location>
        <begin position="54"/>
        <end position="76"/>
    </location>
</feature>
<dbReference type="Gene3D" id="2.170.150.20">
    <property type="entry name" value="Peptide methionine sulfoxide reductase"/>
    <property type="match status" value="1"/>
</dbReference>
<dbReference type="InterPro" id="IPR020846">
    <property type="entry name" value="MFS_dom"/>
</dbReference>
<dbReference type="Gene3D" id="3.40.50.150">
    <property type="entry name" value="Vaccinia Virus protein VP39"/>
    <property type="match status" value="1"/>
</dbReference>
<dbReference type="SUPFAM" id="SSF53335">
    <property type="entry name" value="S-adenosyl-L-methionine-dependent methyltransferases"/>
    <property type="match status" value="1"/>
</dbReference>
<keyword evidence="3 7" id="KW-0489">Methyltransferase</keyword>
<evidence type="ECO:0000256" key="4">
    <source>
        <dbReference type="ARBA" id="ARBA00022679"/>
    </source>
</evidence>
<feature type="region of interest" description="Disordered" evidence="8">
    <location>
        <begin position="1"/>
        <end position="29"/>
    </location>
</feature>
<feature type="transmembrane region" description="Helical" evidence="9">
    <location>
        <begin position="343"/>
        <end position="364"/>
    </location>
</feature>
<evidence type="ECO:0000256" key="3">
    <source>
        <dbReference type="ARBA" id="ARBA00022603"/>
    </source>
</evidence>
<protein>
    <recommendedName>
        <fullName evidence="14">Peptide-methionine (R)-S-oxide reductase</fullName>
    </recommendedName>
</protein>
<dbReference type="PANTHER" id="PTHR11006">
    <property type="entry name" value="PROTEIN ARGININE N-METHYLTRANSFERASE"/>
    <property type="match status" value="1"/>
</dbReference>
<feature type="transmembrane region" description="Helical" evidence="9">
    <location>
        <begin position="131"/>
        <end position="149"/>
    </location>
</feature>
<evidence type="ECO:0000256" key="8">
    <source>
        <dbReference type="SAM" id="MobiDB-lite"/>
    </source>
</evidence>
<dbReference type="NCBIfam" id="TIGR00357">
    <property type="entry name" value="peptide-methionine (R)-S-oxide reductase MsrB"/>
    <property type="match status" value="1"/>
</dbReference>
<dbReference type="InterPro" id="IPR029063">
    <property type="entry name" value="SAM-dependent_MTases_sf"/>
</dbReference>
<proteinExistence type="inferred from homology"/>
<dbReference type="SUPFAM" id="SSF51316">
    <property type="entry name" value="Mss4-like"/>
    <property type="match status" value="1"/>
</dbReference>
<comment type="subcellular location">
    <subcellularLocation>
        <location evidence="1">Membrane</location>
        <topology evidence="1">Multi-pass membrane protein</topology>
    </subcellularLocation>
</comment>
<evidence type="ECO:0000256" key="7">
    <source>
        <dbReference type="PROSITE-ProRule" id="PRU01015"/>
    </source>
</evidence>
<sequence>MANAAEVSPKMSSDDSGSLELKDKDKIAHDENELGIPSWSEEEKHKLDKIYRKLDFRIIPALWCMYFLTSFGSNVYGVTLTMNRSEGHSMRQRLDLSAHDTSTASALYYVGYIIFDVPMNLIMTKVSPQSWLARIVITVGVVYTCYHSLQNPAGLKAVRFISGMVGAGTWPGLSYYVSLWYPNDRQTRRIGYYYTAAQLSAAAAGLVSAGFQKMDGDRGYTGWQWMYLVYGCITIAVGISLLWWLPDRPTHQRKEATSKFKRVMSTVFYSPPPLTGEEKSMHLKDIEHRYKLLKWTWRDVIQVMTDLRVWFIILMYFGAVGTGFGLAVFGSTIIAALNPDLSSINVSLLYAPIWLFDFGGILLITPFADRYKNHRAFFFCGACVIIMVGLFVTTFAKGFWNRWAGLLISGFGLGPTIPICMSWSAEMFGPRYGDVGNAVSSAIVSGLGNLGSVTATYALYSGWPSDEARLYRNSNMTLVGMLGISVVSALASTDKQALPFTEQHYFSSYDHFGIHEEMLKDTSRTLSYRSAMYKNKHLFKDKVVLDVGCGTGILSMFASNAGAKHVYSVDMSNIIGKAKEIISLNGFEDKITLLQGKLEDIELPVDHVDIIVSEWMGYFLLYESMLDTVLYARDKYLVEGGLILPDKCSMYIAGIEDGQYKDDKIHYWEDVYGFDYSPFIKVAMAEPLVDTVNNNSLITTPHKFFEFDINTVTKEQLSFHRSFSLSAIDSDLCHAYIVWFDCDFPGDEKVTLYTGPMKAYTHWKQTVFYMDQVLDLRKGDKIKGSIASRPNASNPREVDIEIQWKVDTVSKDKSREQEGKYNYFMPILSPEQFRVLRQSGTEAPFTGKYTDTPASEKGVYECVGCGSPLYKANTKFQSSCGWPAFFDAIPGALKTIEDRSFGMTRTEMRCAKCDGHLGHIFKGEGYNTPTDERHCVNSVCLKFNPE</sequence>
<evidence type="ECO:0000256" key="5">
    <source>
        <dbReference type="ARBA" id="ARBA00022691"/>
    </source>
</evidence>
<dbReference type="PROSITE" id="PS50850">
    <property type="entry name" value="MFS"/>
    <property type="match status" value="1"/>
</dbReference>
<evidence type="ECO:0000256" key="9">
    <source>
        <dbReference type="SAM" id="Phobius"/>
    </source>
</evidence>
<dbReference type="Proteomes" id="UP000825434">
    <property type="component" value="Chromosome 1"/>
</dbReference>
<evidence type="ECO:0000256" key="2">
    <source>
        <dbReference type="ARBA" id="ARBA00007174"/>
    </source>
</evidence>
<organism evidence="12 13">
    <name type="scientific">Candidozyma haemuli</name>
    <dbReference type="NCBI Taxonomy" id="45357"/>
    <lineage>
        <taxon>Eukaryota</taxon>
        <taxon>Fungi</taxon>
        <taxon>Dikarya</taxon>
        <taxon>Ascomycota</taxon>
        <taxon>Saccharomycotina</taxon>
        <taxon>Pichiomycetes</taxon>
        <taxon>Metschnikowiaceae</taxon>
        <taxon>Candidozyma</taxon>
    </lineage>
</organism>
<feature type="transmembrane region" description="Helical" evidence="9">
    <location>
        <begin position="106"/>
        <end position="124"/>
    </location>
</feature>
<dbReference type="InterPro" id="IPR025799">
    <property type="entry name" value="Arg_MeTrfase"/>
</dbReference>
<dbReference type="Gene3D" id="2.70.160.11">
    <property type="entry name" value="Hnrnp arginine n-methyltransferase1"/>
    <property type="match status" value="1"/>
</dbReference>
<evidence type="ECO:0008006" key="14">
    <source>
        <dbReference type="Google" id="ProtNLM"/>
    </source>
</evidence>
<evidence type="ECO:0000259" key="11">
    <source>
        <dbReference type="PROSITE" id="PS51790"/>
    </source>
</evidence>
<dbReference type="PANTHER" id="PTHR11006:SF53">
    <property type="entry name" value="PROTEIN ARGININE N-METHYLTRANSFERASE 3"/>
    <property type="match status" value="1"/>
</dbReference>
<dbReference type="InterPro" id="IPR002579">
    <property type="entry name" value="Met_Sox_Rdtase_MsrB_dom"/>
</dbReference>
<keyword evidence="13" id="KW-1185">Reference proteome</keyword>
<keyword evidence="5 7" id="KW-0949">S-adenosyl-L-methionine</keyword>
<evidence type="ECO:0000259" key="10">
    <source>
        <dbReference type="PROSITE" id="PS50850"/>
    </source>
</evidence>
<feature type="domain" description="Major facilitator superfamily (MFS) profile" evidence="10">
    <location>
        <begin position="58"/>
        <end position="492"/>
    </location>
</feature>
<keyword evidence="6" id="KW-0560">Oxidoreductase</keyword>
<evidence type="ECO:0000256" key="1">
    <source>
        <dbReference type="ARBA" id="ARBA00004141"/>
    </source>
</evidence>
<feature type="transmembrane region" description="Helical" evidence="9">
    <location>
        <begin position="402"/>
        <end position="423"/>
    </location>
</feature>
<evidence type="ECO:0000256" key="6">
    <source>
        <dbReference type="ARBA" id="ARBA00023002"/>
    </source>
</evidence>
<dbReference type="CDD" id="cd02440">
    <property type="entry name" value="AdoMet_MTases"/>
    <property type="match status" value="1"/>
</dbReference>
<dbReference type="SUPFAM" id="SSF103473">
    <property type="entry name" value="MFS general substrate transporter"/>
    <property type="match status" value="1"/>
</dbReference>
<feature type="transmembrane region" description="Helical" evidence="9">
    <location>
        <begin position="309"/>
        <end position="337"/>
    </location>
</feature>
<dbReference type="Gene3D" id="1.20.1250.20">
    <property type="entry name" value="MFS general substrate transporter like domains"/>
    <property type="match status" value="2"/>
</dbReference>
<accession>A0ABX8I0N4</accession>
<feature type="domain" description="MsrB" evidence="11">
    <location>
        <begin position="821"/>
        <end position="946"/>
    </location>
</feature>
<dbReference type="PROSITE" id="PS51790">
    <property type="entry name" value="MSRB"/>
    <property type="match status" value="1"/>
</dbReference>
<gene>
    <name evidence="12" type="ORF">CA3LBN_000670</name>
</gene>
<comment type="similarity">
    <text evidence="2">Belongs to the MsrB Met sulfoxide reductase family.</text>
</comment>
<reference evidence="12 13" key="1">
    <citation type="submission" date="2021-06" db="EMBL/GenBank/DDBJ databases">
        <title>Candida outbreak in Lebanon.</title>
        <authorList>
            <person name="Finianos M."/>
        </authorList>
    </citation>
    <scope>NUCLEOTIDE SEQUENCE [LARGE SCALE GENOMIC DNA]</scope>
    <source>
        <strain evidence="12">CA3LBN</strain>
    </source>
</reference>